<dbReference type="EnsemblPlants" id="Kaladp0921s0005.1.v1.1">
    <property type="protein sequence ID" value="Kaladp0921s0005.1.v1.1"/>
    <property type="gene ID" value="Kaladp0921s0005.v1.1"/>
</dbReference>
<dbReference type="SUPFAM" id="SSF48452">
    <property type="entry name" value="TPR-like"/>
    <property type="match status" value="1"/>
</dbReference>
<feature type="region of interest" description="Disordered" evidence="1">
    <location>
        <begin position="80"/>
        <end position="121"/>
    </location>
</feature>
<dbReference type="PANTHER" id="PTHR26312:SF168">
    <property type="entry name" value="OS06G0606700 PROTEIN"/>
    <property type="match status" value="1"/>
</dbReference>
<keyword evidence="3" id="KW-1185">Reference proteome</keyword>
<feature type="region of interest" description="Disordered" evidence="1">
    <location>
        <begin position="223"/>
        <end position="245"/>
    </location>
</feature>
<proteinExistence type="predicted"/>
<evidence type="ECO:0000313" key="2">
    <source>
        <dbReference type="EnsemblPlants" id="Kaladp0921s0005.1.v1.1"/>
    </source>
</evidence>
<feature type="compositionally biased region" description="Acidic residues" evidence="1">
    <location>
        <begin position="223"/>
        <end position="233"/>
    </location>
</feature>
<dbReference type="Proteomes" id="UP000594263">
    <property type="component" value="Unplaced"/>
</dbReference>
<reference evidence="2" key="1">
    <citation type="submission" date="2021-01" db="UniProtKB">
        <authorList>
            <consortium name="EnsemblPlants"/>
        </authorList>
    </citation>
    <scope>IDENTIFICATION</scope>
</reference>
<dbReference type="InterPro" id="IPR011990">
    <property type="entry name" value="TPR-like_helical_dom_sf"/>
</dbReference>
<evidence type="ECO:0000256" key="1">
    <source>
        <dbReference type="SAM" id="MobiDB-lite"/>
    </source>
</evidence>
<dbReference type="Gene3D" id="1.25.40.10">
    <property type="entry name" value="Tetratricopeptide repeat domain"/>
    <property type="match status" value="1"/>
</dbReference>
<sequence>MLLRSTSTPIMRTWGHAHYQPWCDLPASMTSPTSWSPNQKNGALCRALSETDLKELSSSSSKLKSAPSAYCTHTLLEDIESGESESETSSIDGLVTSPGFGGGGGGSGESGGGGGNDENDMDEYYRNAIKENPGSGLILGNYARFLKEVKGEVERAKEYCERAILAKSNDGYVLAMYGELIWETQRDGFRAKAYFDQAAKLAPENCYVLAAFARFMWDLEEDEEEEDDGEVESESGSGSGVGEGGSLICGVEKAKLMKSFAAVMPPMAASS</sequence>
<accession>A0A7N0VKF3</accession>
<evidence type="ECO:0000313" key="3">
    <source>
        <dbReference type="Proteomes" id="UP000594263"/>
    </source>
</evidence>
<protein>
    <submittedName>
        <fullName evidence="2">Uncharacterized protein</fullName>
    </submittedName>
</protein>
<name>A0A7N0VKF3_KALFE</name>
<dbReference type="Gramene" id="Kaladp0921s0005.1.v1.1">
    <property type="protein sequence ID" value="Kaladp0921s0005.1.v1.1"/>
    <property type="gene ID" value="Kaladp0921s0005.v1.1"/>
</dbReference>
<feature type="compositionally biased region" description="Gly residues" evidence="1">
    <location>
        <begin position="99"/>
        <end position="116"/>
    </location>
</feature>
<organism evidence="2 3">
    <name type="scientific">Kalanchoe fedtschenkoi</name>
    <name type="common">Lavender scallops</name>
    <name type="synonym">South American air plant</name>
    <dbReference type="NCBI Taxonomy" id="63787"/>
    <lineage>
        <taxon>Eukaryota</taxon>
        <taxon>Viridiplantae</taxon>
        <taxon>Streptophyta</taxon>
        <taxon>Embryophyta</taxon>
        <taxon>Tracheophyta</taxon>
        <taxon>Spermatophyta</taxon>
        <taxon>Magnoliopsida</taxon>
        <taxon>eudicotyledons</taxon>
        <taxon>Gunneridae</taxon>
        <taxon>Pentapetalae</taxon>
        <taxon>Saxifragales</taxon>
        <taxon>Crassulaceae</taxon>
        <taxon>Kalanchoe</taxon>
    </lineage>
</organism>
<dbReference type="PANTHER" id="PTHR26312">
    <property type="entry name" value="TETRATRICOPEPTIDE REPEAT PROTEIN 5"/>
    <property type="match status" value="1"/>
</dbReference>
<dbReference type="OMA" id="SDNEWNG"/>
<dbReference type="AlphaFoldDB" id="A0A7N0VKF3"/>